<dbReference type="EMBL" id="RCHU02000017">
    <property type="protein sequence ID" value="KAL3567397.1"/>
    <property type="molecule type" value="Genomic_DNA"/>
</dbReference>
<reference evidence="1 2" key="1">
    <citation type="journal article" date="2024" name="Plant Biotechnol. J.">
        <title>Genome and CRISPR/Cas9 system of a widespread forest tree (Populus alba) in the world.</title>
        <authorList>
            <person name="Liu Y.J."/>
            <person name="Jiang P.F."/>
            <person name="Han X.M."/>
            <person name="Li X.Y."/>
            <person name="Wang H.M."/>
            <person name="Wang Y.J."/>
            <person name="Wang X.X."/>
            <person name="Zeng Q.Y."/>
        </authorList>
    </citation>
    <scope>NUCLEOTIDE SEQUENCE [LARGE SCALE GENOMIC DNA]</scope>
    <source>
        <strain evidence="2">cv. PAL-ZL1</strain>
    </source>
</reference>
<dbReference type="Proteomes" id="UP000309997">
    <property type="component" value="Unassembled WGS sequence"/>
</dbReference>
<evidence type="ECO:0000313" key="2">
    <source>
        <dbReference type="Proteomes" id="UP000309997"/>
    </source>
</evidence>
<protein>
    <submittedName>
        <fullName evidence="1">Uncharacterized protein</fullName>
    </submittedName>
</protein>
<gene>
    <name evidence="1" type="ORF">D5086_030048</name>
</gene>
<name>A0ACC4AND3_POPAL</name>
<keyword evidence="2" id="KW-1185">Reference proteome</keyword>
<proteinExistence type="predicted"/>
<evidence type="ECO:0000313" key="1">
    <source>
        <dbReference type="EMBL" id="KAL3567397.1"/>
    </source>
</evidence>
<organism evidence="1 2">
    <name type="scientific">Populus alba</name>
    <name type="common">White poplar</name>
    <dbReference type="NCBI Taxonomy" id="43335"/>
    <lineage>
        <taxon>Eukaryota</taxon>
        <taxon>Viridiplantae</taxon>
        <taxon>Streptophyta</taxon>
        <taxon>Embryophyta</taxon>
        <taxon>Tracheophyta</taxon>
        <taxon>Spermatophyta</taxon>
        <taxon>Magnoliopsida</taxon>
        <taxon>eudicotyledons</taxon>
        <taxon>Gunneridae</taxon>
        <taxon>Pentapetalae</taxon>
        <taxon>rosids</taxon>
        <taxon>fabids</taxon>
        <taxon>Malpighiales</taxon>
        <taxon>Salicaceae</taxon>
        <taxon>Saliceae</taxon>
        <taxon>Populus</taxon>
    </lineage>
</organism>
<sequence>MENPFSSKEIWMGYWFWPRAEIDSVTPFDDSLRNSLLEDPFNFFSEIRNCDMYVGWFESFAEQTSTPLLDKINAYGTSYNGGDNVVLQQTSGAGPQNCFQNTSDCIISQRTGPSSLAERMLEALSLFKDSSIGHGLPLDLPGRVFISKILEWTSSVIYYSKPEYLQAKHASDHEVRGSFALIFDPDDMSCCAVLELVSVKEKPYFNSKMKMFSFALLYTILQKLLFSCIFR</sequence>
<comment type="caution">
    <text evidence="1">The sequence shown here is derived from an EMBL/GenBank/DDBJ whole genome shotgun (WGS) entry which is preliminary data.</text>
</comment>
<accession>A0ACC4AND3</accession>